<protein>
    <submittedName>
        <fullName evidence="1">Uncharacterized protein</fullName>
    </submittedName>
</protein>
<evidence type="ECO:0000313" key="1">
    <source>
        <dbReference type="EMBL" id="OQR80592.1"/>
    </source>
</evidence>
<evidence type="ECO:0000313" key="2">
    <source>
        <dbReference type="Proteomes" id="UP000243579"/>
    </source>
</evidence>
<proteinExistence type="predicted"/>
<name>A0A1V9Y4F9_ACHHY</name>
<dbReference type="Proteomes" id="UP000243579">
    <property type="component" value="Unassembled WGS sequence"/>
</dbReference>
<accession>A0A1V9Y4F9</accession>
<dbReference type="OrthoDB" id="74387at2759"/>
<dbReference type="EMBL" id="JNBR01002921">
    <property type="protein sequence ID" value="OQR80592.1"/>
    <property type="molecule type" value="Genomic_DNA"/>
</dbReference>
<dbReference type="AlphaFoldDB" id="A0A1V9Y4F9"/>
<reference evidence="1 2" key="1">
    <citation type="journal article" date="2014" name="Genome Biol. Evol.">
        <title>The secreted proteins of Achlya hypogyna and Thraustotheca clavata identify the ancestral oomycete secretome and reveal gene acquisitions by horizontal gene transfer.</title>
        <authorList>
            <person name="Misner I."/>
            <person name="Blouin N."/>
            <person name="Leonard G."/>
            <person name="Richards T.A."/>
            <person name="Lane C.E."/>
        </authorList>
    </citation>
    <scope>NUCLEOTIDE SEQUENCE [LARGE SCALE GENOMIC DNA]</scope>
    <source>
        <strain evidence="1 2">ATCC 48635</strain>
    </source>
</reference>
<comment type="caution">
    <text evidence="1">The sequence shown here is derived from an EMBL/GenBank/DDBJ whole genome shotgun (WGS) entry which is preliminary data.</text>
</comment>
<sequence>MMGQPLFRTPLSAIPEAPPLLPVLDWHSLDTHSPLYPYFAHIYYGGGDLWLDKTEVTTFVRAFIVQAIHEGKEMEPFDLDEGFDALESESERPGFVRLLQLIEELGLLVV</sequence>
<keyword evidence="2" id="KW-1185">Reference proteome</keyword>
<organism evidence="1 2">
    <name type="scientific">Achlya hypogyna</name>
    <name type="common">Oomycete</name>
    <name type="synonym">Protoachlya hypogyna</name>
    <dbReference type="NCBI Taxonomy" id="1202772"/>
    <lineage>
        <taxon>Eukaryota</taxon>
        <taxon>Sar</taxon>
        <taxon>Stramenopiles</taxon>
        <taxon>Oomycota</taxon>
        <taxon>Saprolegniomycetes</taxon>
        <taxon>Saprolegniales</taxon>
        <taxon>Achlyaceae</taxon>
        <taxon>Achlya</taxon>
    </lineage>
</organism>
<gene>
    <name evidence="1" type="ORF">ACHHYP_17445</name>
</gene>